<gene>
    <name evidence="2" type="ORF">GWI33_018965</name>
</gene>
<dbReference type="EMBL" id="JAACXV010014381">
    <property type="protein sequence ID" value="KAF7267838.1"/>
    <property type="molecule type" value="Genomic_DNA"/>
</dbReference>
<keyword evidence="3" id="KW-1185">Reference proteome</keyword>
<comment type="caution">
    <text evidence="2">The sequence shown here is derived from an EMBL/GenBank/DDBJ whole genome shotgun (WGS) entry which is preliminary data.</text>
</comment>
<proteinExistence type="predicted"/>
<name>A0A834M1U1_RHYFE</name>
<reference evidence="2" key="1">
    <citation type="submission" date="2020-08" db="EMBL/GenBank/DDBJ databases">
        <title>Genome sequencing and assembly of the red palm weevil Rhynchophorus ferrugineus.</title>
        <authorList>
            <person name="Dias G.B."/>
            <person name="Bergman C.M."/>
            <person name="Manee M."/>
        </authorList>
    </citation>
    <scope>NUCLEOTIDE SEQUENCE</scope>
    <source>
        <strain evidence="2">AA-2017</strain>
        <tissue evidence="2">Whole larva</tissue>
    </source>
</reference>
<feature type="region of interest" description="Disordered" evidence="1">
    <location>
        <begin position="44"/>
        <end position="90"/>
    </location>
</feature>
<evidence type="ECO:0000256" key="1">
    <source>
        <dbReference type="SAM" id="MobiDB-lite"/>
    </source>
</evidence>
<evidence type="ECO:0000313" key="2">
    <source>
        <dbReference type="EMBL" id="KAF7267838.1"/>
    </source>
</evidence>
<feature type="compositionally biased region" description="Polar residues" evidence="1">
    <location>
        <begin position="44"/>
        <end position="80"/>
    </location>
</feature>
<sequence length="90" mass="10263">MYSELYFYIIRKQNNEICGNPLVSFASKPPYINIITQNQQHNHLTLTKSPPNKNYATSNPVTLQQRQSPSSSNSVPQFNPTRYEVSDGES</sequence>
<accession>A0A834M1U1</accession>
<organism evidence="2 3">
    <name type="scientific">Rhynchophorus ferrugineus</name>
    <name type="common">Red palm weevil</name>
    <name type="synonym">Curculio ferrugineus</name>
    <dbReference type="NCBI Taxonomy" id="354439"/>
    <lineage>
        <taxon>Eukaryota</taxon>
        <taxon>Metazoa</taxon>
        <taxon>Ecdysozoa</taxon>
        <taxon>Arthropoda</taxon>
        <taxon>Hexapoda</taxon>
        <taxon>Insecta</taxon>
        <taxon>Pterygota</taxon>
        <taxon>Neoptera</taxon>
        <taxon>Endopterygota</taxon>
        <taxon>Coleoptera</taxon>
        <taxon>Polyphaga</taxon>
        <taxon>Cucujiformia</taxon>
        <taxon>Curculionidae</taxon>
        <taxon>Dryophthorinae</taxon>
        <taxon>Rhynchophorus</taxon>
    </lineage>
</organism>
<evidence type="ECO:0000313" key="3">
    <source>
        <dbReference type="Proteomes" id="UP000625711"/>
    </source>
</evidence>
<dbReference type="AlphaFoldDB" id="A0A834M1U1"/>
<protein>
    <submittedName>
        <fullName evidence="2">Uncharacterized protein</fullName>
    </submittedName>
</protein>
<dbReference type="Proteomes" id="UP000625711">
    <property type="component" value="Unassembled WGS sequence"/>
</dbReference>